<keyword evidence="1 5" id="KW-0489">Methyltransferase</keyword>
<accession>A0A0L0DTY6</accession>
<name>A0A0L0DTY6_THETB</name>
<dbReference type="Proteomes" id="UP000054408">
    <property type="component" value="Unassembled WGS sequence"/>
</dbReference>
<evidence type="ECO:0000256" key="1">
    <source>
        <dbReference type="ARBA" id="ARBA00022603"/>
    </source>
</evidence>
<evidence type="ECO:0000256" key="2">
    <source>
        <dbReference type="ARBA" id="ARBA00022679"/>
    </source>
</evidence>
<dbReference type="GO" id="GO:0008898">
    <property type="term" value="F:S-adenosylmethionine-homocysteine S-methyltransferase activity"/>
    <property type="evidence" value="ECO:0007669"/>
    <property type="project" value="TreeGrafter"/>
</dbReference>
<evidence type="ECO:0000256" key="4">
    <source>
        <dbReference type="ARBA" id="ARBA00022833"/>
    </source>
</evidence>
<dbReference type="EMBL" id="GL349439">
    <property type="protein sequence ID" value="KNC55657.1"/>
    <property type="molecule type" value="Genomic_DNA"/>
</dbReference>
<sequence>MRARWEQLRRDRRWLVLDGGMGTVLGEEMVLDGVLWGTEALANADGLARTARVHAAYAAAGAHVLTTNTYQATRAGYAQVLAATACEADEFMRAGFALAAEAAADRAAVAISLGSYAAYLADGSEYTGVFDAGDAELEAFHAERLAAFAPLADADLFAFETLPSAREIAVVLDVVAAAAEAGSVSGAWLSFSARIESSGRSVLADGTPLCEVASMVADSQAAQAGAVVAIAVNCCRPRDVAAHLAALASGAPGLGLAAYPNAGASYDAEIKDWTPIDCQASAAMVIEALPEWEAAAGHALVMVGGCCQLGPEYVAALASAV</sequence>
<evidence type="ECO:0000313" key="8">
    <source>
        <dbReference type="Proteomes" id="UP000054408"/>
    </source>
</evidence>
<gene>
    <name evidence="7" type="ORF">AMSG_01927</name>
</gene>
<dbReference type="eggNOG" id="KOG1579">
    <property type="taxonomic scope" value="Eukaryota"/>
</dbReference>
<dbReference type="InterPro" id="IPR051486">
    <property type="entry name" value="Hcy_S-methyltransferase"/>
</dbReference>
<dbReference type="AlphaFoldDB" id="A0A0L0DTY6"/>
<dbReference type="GO" id="GO:0032259">
    <property type="term" value="P:methylation"/>
    <property type="evidence" value="ECO:0007669"/>
    <property type="project" value="UniProtKB-KW"/>
</dbReference>
<protein>
    <submittedName>
        <fullName evidence="7">Homocysteine methyltransferase</fullName>
    </submittedName>
</protein>
<dbReference type="GO" id="GO:0033528">
    <property type="term" value="P:S-methylmethionine cycle"/>
    <property type="evidence" value="ECO:0007669"/>
    <property type="project" value="TreeGrafter"/>
</dbReference>
<dbReference type="RefSeq" id="XP_013761426.1">
    <property type="nucleotide sequence ID" value="XM_013905972.1"/>
</dbReference>
<dbReference type="GO" id="GO:0046872">
    <property type="term" value="F:metal ion binding"/>
    <property type="evidence" value="ECO:0007669"/>
    <property type="project" value="UniProtKB-KW"/>
</dbReference>
<dbReference type="InterPro" id="IPR003726">
    <property type="entry name" value="HCY_dom"/>
</dbReference>
<evidence type="ECO:0000259" key="6">
    <source>
        <dbReference type="PROSITE" id="PS50970"/>
    </source>
</evidence>
<evidence type="ECO:0000256" key="3">
    <source>
        <dbReference type="ARBA" id="ARBA00022723"/>
    </source>
</evidence>
<proteinExistence type="predicted"/>
<dbReference type="Pfam" id="PF02574">
    <property type="entry name" value="S-methyl_trans"/>
    <property type="match status" value="1"/>
</dbReference>
<dbReference type="OrthoDB" id="261426at2759"/>
<feature type="binding site" evidence="5">
    <location>
        <position position="234"/>
    </location>
    <ligand>
        <name>Zn(2+)</name>
        <dbReference type="ChEBI" id="CHEBI:29105"/>
    </ligand>
</feature>
<keyword evidence="4 5" id="KW-0862">Zinc</keyword>
<feature type="binding site" evidence="5">
    <location>
        <position position="307"/>
    </location>
    <ligand>
        <name>Zn(2+)</name>
        <dbReference type="ChEBI" id="CHEBI:29105"/>
    </ligand>
</feature>
<dbReference type="InterPro" id="IPR036589">
    <property type="entry name" value="HCY_dom_sf"/>
</dbReference>
<organism evidence="7 8">
    <name type="scientific">Thecamonas trahens ATCC 50062</name>
    <dbReference type="NCBI Taxonomy" id="461836"/>
    <lineage>
        <taxon>Eukaryota</taxon>
        <taxon>Apusozoa</taxon>
        <taxon>Apusomonadida</taxon>
        <taxon>Apusomonadidae</taxon>
        <taxon>Thecamonas</taxon>
    </lineage>
</organism>
<keyword evidence="3 5" id="KW-0479">Metal-binding</keyword>
<keyword evidence="8" id="KW-1185">Reference proteome</keyword>
<evidence type="ECO:0000256" key="5">
    <source>
        <dbReference type="PROSITE-ProRule" id="PRU00333"/>
    </source>
</evidence>
<dbReference type="SUPFAM" id="SSF82282">
    <property type="entry name" value="Homocysteine S-methyltransferase"/>
    <property type="match status" value="1"/>
</dbReference>
<reference evidence="7 8" key="1">
    <citation type="submission" date="2010-05" db="EMBL/GenBank/DDBJ databases">
        <title>The Genome Sequence of Thecamonas trahens ATCC 50062.</title>
        <authorList>
            <consortium name="The Broad Institute Genome Sequencing Platform"/>
            <person name="Russ C."/>
            <person name="Cuomo C."/>
            <person name="Shea T."/>
            <person name="Young S.K."/>
            <person name="Zeng Q."/>
            <person name="Koehrsen M."/>
            <person name="Haas B."/>
            <person name="Borodovsky M."/>
            <person name="Guigo R."/>
            <person name="Alvarado L."/>
            <person name="Berlin A."/>
            <person name="Bochicchio J."/>
            <person name="Borenstein D."/>
            <person name="Chapman S."/>
            <person name="Chen Z."/>
            <person name="Freedman E."/>
            <person name="Gellesch M."/>
            <person name="Goldberg J."/>
            <person name="Griggs A."/>
            <person name="Gujja S."/>
            <person name="Heilman E."/>
            <person name="Heiman D."/>
            <person name="Hepburn T."/>
            <person name="Howarth C."/>
            <person name="Jen D."/>
            <person name="Larson L."/>
            <person name="Mehta T."/>
            <person name="Park D."/>
            <person name="Pearson M."/>
            <person name="Roberts A."/>
            <person name="Saif S."/>
            <person name="Shenoy N."/>
            <person name="Sisk P."/>
            <person name="Stolte C."/>
            <person name="Sykes S."/>
            <person name="Thomson T."/>
            <person name="Walk T."/>
            <person name="White J."/>
            <person name="Yandava C."/>
            <person name="Burger G."/>
            <person name="Gray M.W."/>
            <person name="Holland P.W.H."/>
            <person name="King N."/>
            <person name="Lang F.B.F."/>
            <person name="Roger A.J."/>
            <person name="Ruiz-Trillo I."/>
            <person name="Lander E."/>
            <person name="Nusbaum C."/>
        </authorList>
    </citation>
    <scope>NUCLEOTIDE SEQUENCE [LARGE SCALE GENOMIC DNA]</scope>
    <source>
        <strain evidence="7 8">ATCC 50062</strain>
    </source>
</reference>
<dbReference type="PANTHER" id="PTHR46015:SF1">
    <property type="entry name" value="HOMOCYSTEINE S-METHYLTRANSFERASE-LIKE ISOFORM 1"/>
    <property type="match status" value="1"/>
</dbReference>
<evidence type="ECO:0000313" key="7">
    <source>
        <dbReference type="EMBL" id="KNC55657.1"/>
    </source>
</evidence>
<feature type="binding site" evidence="5">
    <location>
        <position position="306"/>
    </location>
    <ligand>
        <name>Zn(2+)</name>
        <dbReference type="ChEBI" id="CHEBI:29105"/>
    </ligand>
</feature>
<dbReference type="PROSITE" id="PS50970">
    <property type="entry name" value="HCY"/>
    <property type="match status" value="1"/>
</dbReference>
<keyword evidence="2 5" id="KW-0808">Transferase</keyword>
<dbReference type="OMA" id="CSQPEVI"/>
<feature type="domain" description="Hcy-binding" evidence="6">
    <location>
        <begin position="3"/>
        <end position="321"/>
    </location>
</feature>
<dbReference type="GO" id="GO:0009086">
    <property type="term" value="P:methionine biosynthetic process"/>
    <property type="evidence" value="ECO:0007669"/>
    <property type="project" value="TreeGrafter"/>
</dbReference>
<comment type="cofactor">
    <cofactor evidence="5">
        <name>Zn(2+)</name>
        <dbReference type="ChEBI" id="CHEBI:29105"/>
    </cofactor>
</comment>
<dbReference type="PANTHER" id="PTHR46015">
    <property type="entry name" value="ZGC:172121"/>
    <property type="match status" value="1"/>
</dbReference>
<dbReference type="STRING" id="461836.A0A0L0DTY6"/>
<dbReference type="Gene3D" id="3.20.20.330">
    <property type="entry name" value="Homocysteine-binding-like domain"/>
    <property type="match status" value="1"/>
</dbReference>
<dbReference type="GeneID" id="25561643"/>